<dbReference type="HOGENOM" id="CLU_548458_0_0_0"/>
<evidence type="ECO:0000313" key="2">
    <source>
        <dbReference type="EMBL" id="CCB87870.1"/>
    </source>
</evidence>
<keyword evidence="2" id="KW-0614">Plasmid</keyword>
<dbReference type="Proteomes" id="UP000000496">
    <property type="component" value="Plasmid pSn"/>
</dbReference>
<keyword evidence="1" id="KW-0812">Transmembrane</keyword>
<feature type="transmembrane region" description="Helical" evidence="1">
    <location>
        <begin position="399"/>
        <end position="421"/>
    </location>
</feature>
<reference evidence="2 3" key="2">
    <citation type="journal article" date="2011" name="Mol. Biol. Evol.">
        <title>Unity in variety--the pan-genome of the Chlamydiae.</title>
        <authorList>
            <person name="Collingro A."/>
            <person name="Tischler P."/>
            <person name="Weinmaier T."/>
            <person name="Penz T."/>
            <person name="Heinz E."/>
            <person name="Brunham R.C."/>
            <person name="Read T.D."/>
            <person name="Bavoil P.M."/>
            <person name="Sachse K."/>
            <person name="Kahane S."/>
            <person name="Friedman M.G."/>
            <person name="Rattei T."/>
            <person name="Myers G.S."/>
            <person name="Horn M."/>
        </authorList>
    </citation>
    <scope>NUCLEOTIDE SEQUENCE [LARGE SCALE GENOMIC DNA]</scope>
    <source>
        <strain evidence="3">ATCC VR-1471 / Z</strain>
        <plasmid evidence="2 3">pSn</plasmid>
    </source>
</reference>
<feature type="transmembrane region" description="Helical" evidence="1">
    <location>
        <begin position="135"/>
        <end position="162"/>
    </location>
</feature>
<feature type="transmembrane region" description="Helical" evidence="1">
    <location>
        <begin position="93"/>
        <end position="114"/>
    </location>
</feature>
<feature type="transmembrane region" description="Helical" evidence="1">
    <location>
        <begin position="168"/>
        <end position="190"/>
    </location>
</feature>
<name>F8L324_SIMNZ</name>
<dbReference type="AlphaFoldDB" id="F8L324"/>
<proteinExistence type="predicted"/>
<dbReference type="RefSeq" id="WP_013935104.1">
    <property type="nucleotide sequence ID" value="NC_015710.1"/>
</dbReference>
<organism evidence="2 3">
    <name type="scientific">Simkania negevensis (strain ATCC VR-1471 / DSM 27360 / Z)</name>
    <dbReference type="NCBI Taxonomy" id="331113"/>
    <lineage>
        <taxon>Bacteria</taxon>
        <taxon>Pseudomonadati</taxon>
        <taxon>Chlamydiota</taxon>
        <taxon>Chlamydiia</taxon>
        <taxon>Parachlamydiales</taxon>
        <taxon>Simkaniaceae</taxon>
        <taxon>Simkania</taxon>
    </lineage>
</organism>
<keyword evidence="1" id="KW-1133">Transmembrane helix</keyword>
<keyword evidence="1" id="KW-0472">Membrane</keyword>
<dbReference type="KEGG" id="sng:SNE_B25110"/>
<reference key="1">
    <citation type="journal article" date="2011" name="Mol. Biol. Evol.">
        <title>Unity in variety -- the pan-genome of the Chlamydiae.</title>
        <authorList>
            <person name="Collingro A."/>
            <person name="Tischler P."/>
            <person name="Weinmaier T."/>
            <person name="Penz T."/>
            <person name="Heinz E."/>
            <person name="Brunham R.C."/>
            <person name="Read T.D."/>
            <person name="Bavoil P.M."/>
            <person name="Sachse K."/>
            <person name="Kahane S."/>
            <person name="Friedman M.G."/>
            <person name="Rattei T."/>
            <person name="Myers G.S.A."/>
            <person name="Horn M."/>
        </authorList>
    </citation>
    <scope>NUCLEOTIDE SEQUENCE</scope>
    <source>
        <strain>Z</strain>
    </source>
</reference>
<evidence type="ECO:0000256" key="1">
    <source>
        <dbReference type="SAM" id="Phobius"/>
    </source>
</evidence>
<evidence type="ECO:0000313" key="3">
    <source>
        <dbReference type="Proteomes" id="UP000000496"/>
    </source>
</evidence>
<dbReference type="EMBL" id="FR872581">
    <property type="protein sequence ID" value="CCB87870.1"/>
    <property type="molecule type" value="Genomic_DNA"/>
</dbReference>
<protein>
    <submittedName>
        <fullName evidence="2">Uncharacterized protein</fullName>
    </submittedName>
</protein>
<keyword evidence="3" id="KW-1185">Reference proteome</keyword>
<gene>
    <name evidence="2" type="ordered locus">SNE_B25110</name>
</gene>
<feature type="transmembrane region" description="Helical" evidence="1">
    <location>
        <begin position="63"/>
        <end position="81"/>
    </location>
</feature>
<feature type="transmembrane region" description="Helical" evidence="1">
    <location>
        <begin position="274"/>
        <end position="294"/>
    </location>
</feature>
<feature type="transmembrane region" description="Helical" evidence="1">
    <location>
        <begin position="314"/>
        <end position="347"/>
    </location>
</feature>
<sequence length="497" mass="55598">MSTHLLIDSEKHHHSSSLNTEIQVYASESVVSCLSRCIETVIVDDIQPIETCCHLIARRVIQIVAPLLATAAKLSFITISVDAAGSNAVLGGLLAYGNITAFSIIIGWCALNMIRDLIAPKHAEEMEIEKSKIPTWANIAIGVSSFVLGLFAQFSLAYLVYVYNNNNILMPIAVMVSDPWFPIYSTWCGLRGLAQQRTYSDLEKEILDVKQDHISGLRRGQEELSLISSTERKDFCERLGRVKSEADERIEKYTNTMLERKIEVIPRPSQVYQIAEKVIFAIGLVFLVSQYIVIGRTGFAGWQLVWDQKVFDGFMTAVVLVAYLYITGISIPNAATRLFGLVIGLVCCNYRPSLAQKSAPIMATLLTLVTLFTTGLSWGPNKQISEDYFNGWLQTFMLATAPASVVLLTTSIVLIVADIVLEHYVAWFKDDDARESMRLKWKYDDYIRIIDKCSVYEYAKFLKSTPLDCLDNISPKARGLVGRLDTYLAPQETSLLI</sequence>
<geneLocation type="plasmid" evidence="2 3">
    <name>pSn</name>
</geneLocation>
<accession>F8L324</accession>
<feature type="transmembrane region" description="Helical" evidence="1">
    <location>
        <begin position="359"/>
        <end position="379"/>
    </location>
</feature>